<feature type="chain" id="PRO_5009579085" evidence="1">
    <location>
        <begin position="20"/>
        <end position="133"/>
    </location>
</feature>
<keyword evidence="3" id="KW-1185">Reference proteome</keyword>
<reference evidence="2 3" key="1">
    <citation type="submission" date="2016-08" db="EMBL/GenBank/DDBJ databases">
        <title>Hymenobacter coccineus sp. nov., Hymenobacter lapidarius sp. nov. and Hymenobacter glacialis sp. nov., isolated from Antarctic soil.</title>
        <authorList>
            <person name="Sedlacek I."/>
            <person name="Kralova S."/>
            <person name="Kyrova K."/>
            <person name="Maslanova I."/>
            <person name="Stankova E."/>
            <person name="Vrbovska V."/>
            <person name="Nemec M."/>
            <person name="Bartak M."/>
            <person name="Svec P."/>
            <person name="Busse H.-J."/>
            <person name="Pantucek R."/>
        </authorList>
    </citation>
    <scope>NUCLEOTIDE SEQUENCE [LARGE SCALE GENOMIC DNA]</scope>
    <source>
        <strain evidence="2 3">CCM 8648</strain>
    </source>
</reference>
<dbReference type="STRING" id="1908236.BEN48_00085"/>
<feature type="signal peptide" evidence="1">
    <location>
        <begin position="1"/>
        <end position="19"/>
    </location>
</feature>
<evidence type="ECO:0000256" key="1">
    <source>
        <dbReference type="SAM" id="SignalP"/>
    </source>
</evidence>
<dbReference type="EMBL" id="MDZC01000046">
    <property type="protein sequence ID" value="OGX86810.1"/>
    <property type="molecule type" value="Genomic_DNA"/>
</dbReference>
<proteinExistence type="predicted"/>
<dbReference type="OrthoDB" id="884784at2"/>
<name>A0A1G1T7F6_9BACT</name>
<evidence type="ECO:0000313" key="3">
    <source>
        <dbReference type="Proteomes" id="UP000177791"/>
    </source>
</evidence>
<sequence>MKKYWGIFLLMSLALPAFSQGRDTVFAVRKLFYQKRGRGNGWLAAADSAASTTGYVQQSASRFVNVDKKPDYLGSTVFLLVGAARASEFSAENEAAIVRHYRAGGSIPPGIRRKLKRKHFHRTAQDVMNENID</sequence>
<protein>
    <submittedName>
        <fullName evidence="2">Uncharacterized protein</fullName>
    </submittedName>
</protein>
<dbReference type="Proteomes" id="UP000177791">
    <property type="component" value="Unassembled WGS sequence"/>
</dbReference>
<dbReference type="RefSeq" id="WP_070733372.1">
    <property type="nucleotide sequence ID" value="NZ_MDZC01000046.1"/>
</dbReference>
<dbReference type="AlphaFoldDB" id="A0A1G1T7F6"/>
<gene>
    <name evidence="2" type="ORF">BEN48_00085</name>
</gene>
<comment type="caution">
    <text evidence="2">The sequence shown here is derived from an EMBL/GenBank/DDBJ whole genome shotgun (WGS) entry which is preliminary data.</text>
</comment>
<organism evidence="2 3">
    <name type="scientific">Hymenobacter glacialis</name>
    <dbReference type="NCBI Taxonomy" id="1908236"/>
    <lineage>
        <taxon>Bacteria</taxon>
        <taxon>Pseudomonadati</taxon>
        <taxon>Bacteroidota</taxon>
        <taxon>Cytophagia</taxon>
        <taxon>Cytophagales</taxon>
        <taxon>Hymenobacteraceae</taxon>
        <taxon>Hymenobacter</taxon>
    </lineage>
</organism>
<keyword evidence="1" id="KW-0732">Signal</keyword>
<evidence type="ECO:0000313" key="2">
    <source>
        <dbReference type="EMBL" id="OGX86810.1"/>
    </source>
</evidence>
<accession>A0A1G1T7F6</accession>